<accession>A0A422NPW6</accession>
<comment type="caution">
    <text evidence="1">The sequence shown here is derived from an EMBL/GenBank/DDBJ whole genome shotgun (WGS) entry which is preliminary data.</text>
</comment>
<organism evidence="1 2">
    <name type="scientific">Trypanosoma rangeli</name>
    <dbReference type="NCBI Taxonomy" id="5698"/>
    <lineage>
        <taxon>Eukaryota</taxon>
        <taxon>Discoba</taxon>
        <taxon>Euglenozoa</taxon>
        <taxon>Kinetoplastea</taxon>
        <taxon>Metakinetoplastina</taxon>
        <taxon>Trypanosomatida</taxon>
        <taxon>Trypanosomatidae</taxon>
        <taxon>Trypanosoma</taxon>
        <taxon>Herpetosoma</taxon>
    </lineage>
</organism>
<sequence>MGIQNKLWGHIHIQLGHLMRKVRPITTFSSRIKEFILIFNSHSFTLLAAGSDFSGNGLNEHDALPPATMNVVFMAFLRDSRASSSWGTRLWPPRNQQHGKTCGKLCS</sequence>
<gene>
    <name evidence="1" type="ORF">TraAM80_03368</name>
</gene>
<keyword evidence="2" id="KW-1185">Reference proteome</keyword>
<evidence type="ECO:0000313" key="1">
    <source>
        <dbReference type="EMBL" id="RNF07512.1"/>
    </source>
</evidence>
<reference evidence="1 2" key="1">
    <citation type="journal article" date="2018" name="BMC Genomics">
        <title>Genomic comparison of Trypanosoma conorhini and Trypanosoma rangeli to Trypanosoma cruzi strains of high and low virulence.</title>
        <authorList>
            <person name="Bradwell K.R."/>
            <person name="Koparde V.N."/>
            <person name="Matveyev A.V."/>
            <person name="Serrano M.G."/>
            <person name="Alves J.M."/>
            <person name="Parikh H."/>
            <person name="Huang B."/>
            <person name="Lee V."/>
            <person name="Espinosa-Alvarez O."/>
            <person name="Ortiz P.A."/>
            <person name="Costa-Martins A.G."/>
            <person name="Teixeira M.M."/>
            <person name="Buck G.A."/>
        </authorList>
    </citation>
    <scope>NUCLEOTIDE SEQUENCE [LARGE SCALE GENOMIC DNA]</scope>
    <source>
        <strain evidence="1 2">AM80</strain>
    </source>
</reference>
<evidence type="ECO:0000313" key="2">
    <source>
        <dbReference type="Proteomes" id="UP000283634"/>
    </source>
</evidence>
<dbReference type="AlphaFoldDB" id="A0A422NPW6"/>
<protein>
    <submittedName>
        <fullName evidence="1">Uncharacterized protein</fullName>
    </submittedName>
</protein>
<name>A0A422NPW6_TRYRA</name>
<dbReference type="EMBL" id="MKGL01000085">
    <property type="protein sequence ID" value="RNF07512.1"/>
    <property type="molecule type" value="Genomic_DNA"/>
</dbReference>
<proteinExistence type="predicted"/>
<dbReference type="RefSeq" id="XP_029239875.1">
    <property type="nucleotide sequence ID" value="XM_029380343.1"/>
</dbReference>
<dbReference type="GeneID" id="40327301"/>
<dbReference type="Proteomes" id="UP000283634">
    <property type="component" value="Unassembled WGS sequence"/>
</dbReference>